<dbReference type="Proteomes" id="UP000032930">
    <property type="component" value="Plasmid megaplasmid"/>
</dbReference>
<dbReference type="InterPro" id="IPR021815">
    <property type="entry name" value="TsiV"/>
</dbReference>
<name>A0A0B6XGQ4_XENBV</name>
<dbReference type="Pfam" id="PF11876">
    <property type="entry name" value="TsiV"/>
    <property type="match status" value="1"/>
</dbReference>
<dbReference type="AlphaFoldDB" id="A0A0B6XGQ4"/>
<reference evidence="1 2" key="1">
    <citation type="submission" date="2014-02" db="EMBL/GenBank/DDBJ databases">
        <authorList>
            <person name="Genoscope - CEA"/>
        </authorList>
    </citation>
    <scope>NUCLEOTIDE SEQUENCE [LARGE SCALE GENOMIC DNA]</scope>
    <source>
        <strain evidence="1 2">CS03</strain>
        <plasmid evidence="2">Plasmid</plasmid>
    </source>
</reference>
<evidence type="ECO:0000313" key="2">
    <source>
        <dbReference type="Proteomes" id="UP000032930"/>
    </source>
</evidence>
<dbReference type="EMBL" id="FO818638">
    <property type="protein sequence ID" value="CDM92204.1"/>
    <property type="molecule type" value="Genomic_DNA"/>
</dbReference>
<gene>
    <name evidence="1" type="ORF">XBW1_mp0085</name>
</gene>
<accession>A0A0B6XGQ4</accession>
<dbReference type="RefSeq" id="WP_046338212.1">
    <property type="nucleotide sequence ID" value="NZ_CAWMEF010000003.1"/>
</dbReference>
<proteinExistence type="predicted"/>
<organism evidence="1 2">
    <name type="scientific">Xenorhabdus bovienii</name>
    <name type="common">Xenorhabdus nematophila subsp. bovienii</name>
    <dbReference type="NCBI Taxonomy" id="40576"/>
    <lineage>
        <taxon>Bacteria</taxon>
        <taxon>Pseudomonadati</taxon>
        <taxon>Pseudomonadota</taxon>
        <taxon>Gammaproteobacteria</taxon>
        <taxon>Enterobacterales</taxon>
        <taxon>Morganellaceae</taxon>
        <taxon>Xenorhabdus</taxon>
    </lineage>
</organism>
<sequence length="409" mass="46914">MQYKENSTVNNEAYFAHIRAQLTGFTLQSERDITVTRLGLAITLFFKQGYTLEKKERILACYRRFREMYGDKLRFHDHSFNGIKKYSADNIEKIEQLILKADNGPFVGNKICSWDVSDARNASEAPFYWMHYIDSYEIDGIHGTSYFCLVLPWDILTTDKGRAEFDEWLIFLCEQLNPDHGDCGYTLVLPRDYHEYMPQEYQLAIRYPAMQVNSNVHMDADDYFNSIRSINWITLLSHRFIKRLGGEGWVHKKLSAYPDITITEYGNGLIIRAGGYPDLTPLPASVPESYLALNELIRPIRYILGKGDSLHTYGAGHFTGATSALWYARYDRGPLQIEPLMAGEPARVDGYWTTKGREGLENVILQGDIAPDIEGNAPGTTVWRLVRQIEHDDMKDLKELEAQQNAGNH</sequence>
<protein>
    <submittedName>
        <fullName evidence="1">Similarities with gp31 protein of Bacteriophage</fullName>
    </submittedName>
</protein>
<evidence type="ECO:0000313" key="1">
    <source>
        <dbReference type="EMBL" id="CDM92204.1"/>
    </source>
</evidence>
<dbReference type="KEGG" id="xbv:XBW1_mp0085"/>